<sequence length="1341" mass="147815">MAYEDKAIASRSPSPKIITPNISNSICTSSETEPVQTQNQQSGTLHGPVAILWDIENCPVPSDVRPEDVAGNIRMALRVHPVIKGAVTMFSAYGDFNAFPRRLREGCQRTGVKLVDVPNGRKDAADKAILVDMFLFALDNQPPSSIMLISGDVDFAPALHILGQRGYTVILVIPAGVGVSSALSNAGRFVWDWPSVARGEGFVPAKAYMPRVPDHAGCLSNCNIGANLDFQNEEEAIVYKGVSQNEYGGENNDRGYCYNSNYMRRGPDRSSYSTTEYSGSNSVNGPYFTSSRSQSLPSGLSEGVGMDQNVTQEQAWWVRPGDLQGLKGQIVRLLEMSGGSMPLVRVPSEYLKFFGRPLYVAEYGVCKLVNLIRKMADALVVVGKGHKKLLCLRNAAYFDAKKYPGTPALVRKDKKGKQVLEENMDISISPHSGCSSDELSDDGKNDDPALGAADEFEDQFENVRHEVQELLVCYSCPVPLGTFEALYKQRYKKDLDYRSYGVDSLEELMEKLRDIVELCVDQVKHLCGLTCMTPFLQVSVKSVKAQFLPVHIVSKTAAGIHTVLPSAPPLRGSNRFPGRTSKAGGGRKGSIFRIDSIRYSDFYGEKKYRIFAGERVIRVRESMAKPQGRLGSLLNNRWLVFVAGMWVQAVAGIGYLFGSLSPVIKSSLGYNQRQIASLGVAKDLGDSIGFLAGTLCEILPLWAALFIGVLQNFFGYGWVWLIVTGRAPRLPLWAMCILIFVGTNGETYFNTAALVSCVQNFPRSRGPIVGILKGFAGLSGAILTQIFAMMHTPDHAALIFMVAVGPSMVVISLAFIVRPVGGHRQVRPSDQSSFMFIYIVCLILAAYLMGVMLLEDLLDLDHIVIVLFTVVLMLLLLVPIAIPLLLAFRVDAASPVQELLLPEPSKEETSKSGIQNEVVFSELEDEKPKDVDLLPALERQKRIARLQAKLFQAAADGAVRVKKRRGPHRGEDFTLMQALIKADFWLMFFSLLLGSGSGLTVIDNLGQMSESLGYDETHIFVSMISIWNFLGRVGGGYVSEIIVRDYAYPRPVAMAFSQVAMAIGHLFFAMAWPGTMYIGTLLIGLGYGAHWAIVPAAASELFGLKNFGALYNFLTVANPAGSLIFSGLVASGIYDYEAEKQAHQHQSSGGLQLGKSLELTALNAEEPLKCKGEICFFFSSLIMSGLCVIAVILSMIIVYRTRIVYLNLYGRNRTYASIQALESPSKLDDEQWLAYWILYSFLTLLEMTAESILYWVPVWYQIKLVLVAWLVLPQFRGAAFVYDNFVRQRLRKYEEGKAADCSSSSPKDKNMSSKRSEASKDKDKSKNKFAPFVTLKKANIN</sequence>
<feature type="domain" description="HTH OST-type" evidence="7">
    <location>
        <begin position="459"/>
        <end position="533"/>
    </location>
</feature>
<dbReference type="CDD" id="cd10910">
    <property type="entry name" value="PIN_limkain_b1_N_like"/>
    <property type="match status" value="1"/>
</dbReference>
<dbReference type="Pfam" id="PF01936">
    <property type="entry name" value="NYN"/>
    <property type="match status" value="1"/>
</dbReference>
<feature type="transmembrane region" description="Helical" evidence="6">
    <location>
        <begin position="1110"/>
        <end position="1134"/>
    </location>
</feature>
<dbReference type="Pfam" id="PF12872">
    <property type="entry name" value="OST-HTH"/>
    <property type="match status" value="2"/>
</dbReference>
<feature type="transmembrane region" description="Helical" evidence="6">
    <location>
        <begin position="865"/>
        <end position="888"/>
    </location>
</feature>
<dbReference type="GO" id="GO:0004540">
    <property type="term" value="F:RNA nuclease activity"/>
    <property type="evidence" value="ECO:0007669"/>
    <property type="project" value="InterPro"/>
</dbReference>
<feature type="transmembrane region" description="Helical" evidence="6">
    <location>
        <begin position="730"/>
        <end position="749"/>
    </location>
</feature>
<evidence type="ECO:0000256" key="5">
    <source>
        <dbReference type="SAM" id="MobiDB-lite"/>
    </source>
</evidence>
<dbReference type="Gene3D" id="3.40.50.1010">
    <property type="entry name" value="5'-nuclease"/>
    <property type="match status" value="1"/>
</dbReference>
<feature type="transmembrane region" description="Helical" evidence="6">
    <location>
        <begin position="770"/>
        <end position="790"/>
    </location>
</feature>
<feature type="transmembrane region" description="Helical" evidence="6">
    <location>
        <begin position="1051"/>
        <end position="1071"/>
    </location>
</feature>
<feature type="domain" description="HTH OST-type" evidence="7">
    <location>
        <begin position="322"/>
        <end position="395"/>
    </location>
</feature>
<dbReference type="InterPro" id="IPR025605">
    <property type="entry name" value="OST-HTH/LOTUS_dom"/>
</dbReference>
<dbReference type="CDD" id="cd08824">
    <property type="entry name" value="LOTUS"/>
    <property type="match status" value="2"/>
</dbReference>
<name>A0A4S8IP45_MUSBA</name>
<feature type="transmembrane region" description="Helical" evidence="6">
    <location>
        <begin position="796"/>
        <end position="821"/>
    </location>
</feature>
<dbReference type="Pfam" id="PF03134">
    <property type="entry name" value="TB2_DP1_HVA22"/>
    <property type="match status" value="1"/>
</dbReference>
<dbReference type="PANTHER" id="PTHR21576:SF73">
    <property type="entry name" value="F1C9.29 PROTEIN-RELATED"/>
    <property type="match status" value="1"/>
</dbReference>
<keyword evidence="2 6" id="KW-0812">Transmembrane</keyword>
<feature type="transmembrane region" description="Helical" evidence="6">
    <location>
        <begin position="1233"/>
        <end position="1256"/>
    </location>
</feature>
<feature type="region of interest" description="Disordered" evidence="5">
    <location>
        <begin position="428"/>
        <end position="448"/>
    </location>
</feature>
<feature type="transmembrane region" description="Helical" evidence="6">
    <location>
        <begin position="984"/>
        <end position="1002"/>
    </location>
</feature>
<feature type="transmembrane region" description="Helical" evidence="6">
    <location>
        <begin position="1262"/>
        <end position="1282"/>
    </location>
</feature>
<dbReference type="InterPro" id="IPR041966">
    <property type="entry name" value="LOTUS-like"/>
</dbReference>
<feature type="region of interest" description="Disordered" evidence="5">
    <location>
        <begin position="1295"/>
        <end position="1341"/>
    </location>
</feature>
<accession>A0A4S8IP45</accession>
<dbReference type="InterPro" id="IPR021139">
    <property type="entry name" value="NYN"/>
</dbReference>
<dbReference type="InterPro" id="IPR056555">
    <property type="entry name" value="NFD4_C"/>
</dbReference>
<keyword evidence="9" id="KW-1185">Reference proteome</keyword>
<protein>
    <recommendedName>
        <fullName evidence="7">HTH OST-type domain-containing protein</fullName>
    </recommendedName>
</protein>
<dbReference type="SUPFAM" id="SSF103473">
    <property type="entry name" value="MFS general substrate transporter"/>
    <property type="match status" value="2"/>
</dbReference>
<comment type="caution">
    <text evidence="8">The sequence shown here is derived from an EMBL/GenBank/DDBJ whole genome shotgun (WGS) entry which is preliminary data.</text>
</comment>
<dbReference type="STRING" id="52838.A0A4S8IP45"/>
<evidence type="ECO:0000259" key="7">
    <source>
        <dbReference type="PROSITE" id="PS51644"/>
    </source>
</evidence>
<feature type="transmembrane region" description="Helical" evidence="6">
    <location>
        <begin position="1077"/>
        <end position="1098"/>
    </location>
</feature>
<evidence type="ECO:0000256" key="2">
    <source>
        <dbReference type="ARBA" id="ARBA00022692"/>
    </source>
</evidence>
<dbReference type="InterPro" id="IPR036259">
    <property type="entry name" value="MFS_trans_sf"/>
</dbReference>
<proteinExistence type="predicted"/>
<evidence type="ECO:0000313" key="9">
    <source>
        <dbReference type="Proteomes" id="UP000317650"/>
    </source>
</evidence>
<feature type="compositionally biased region" description="Basic and acidic residues" evidence="5">
    <location>
        <begin position="1306"/>
        <end position="1326"/>
    </location>
</feature>
<feature type="transmembrane region" description="Helical" evidence="6">
    <location>
        <begin position="1017"/>
        <end position="1039"/>
    </location>
</feature>
<dbReference type="Proteomes" id="UP000317650">
    <property type="component" value="Chromosome 6"/>
</dbReference>
<evidence type="ECO:0000256" key="1">
    <source>
        <dbReference type="ARBA" id="ARBA00004141"/>
    </source>
</evidence>
<organism evidence="8 9">
    <name type="scientific">Musa balbisiana</name>
    <name type="common">Banana</name>
    <dbReference type="NCBI Taxonomy" id="52838"/>
    <lineage>
        <taxon>Eukaryota</taxon>
        <taxon>Viridiplantae</taxon>
        <taxon>Streptophyta</taxon>
        <taxon>Embryophyta</taxon>
        <taxon>Tracheophyta</taxon>
        <taxon>Spermatophyta</taxon>
        <taxon>Magnoliopsida</taxon>
        <taxon>Liliopsida</taxon>
        <taxon>Zingiberales</taxon>
        <taxon>Musaceae</taxon>
        <taxon>Musa</taxon>
    </lineage>
</organism>
<keyword evidence="4 6" id="KW-0472">Membrane</keyword>
<dbReference type="CDD" id="cd17354">
    <property type="entry name" value="MFS_Mch1p_like"/>
    <property type="match status" value="1"/>
</dbReference>
<evidence type="ECO:0000256" key="6">
    <source>
        <dbReference type="SAM" id="Phobius"/>
    </source>
</evidence>
<feature type="transmembrane region" description="Helical" evidence="6">
    <location>
        <begin position="638"/>
        <end position="658"/>
    </location>
</feature>
<dbReference type="Pfam" id="PF06813">
    <property type="entry name" value="Nodulin-like"/>
    <property type="match status" value="1"/>
</dbReference>
<dbReference type="PROSITE" id="PS51644">
    <property type="entry name" value="HTH_OST"/>
    <property type="match status" value="2"/>
</dbReference>
<evidence type="ECO:0000256" key="3">
    <source>
        <dbReference type="ARBA" id="ARBA00022989"/>
    </source>
</evidence>
<keyword evidence="3 6" id="KW-1133">Transmembrane helix</keyword>
<dbReference type="GO" id="GO:0016020">
    <property type="term" value="C:membrane"/>
    <property type="evidence" value="ECO:0007669"/>
    <property type="project" value="UniProtKB-SubCell"/>
</dbReference>
<dbReference type="PANTHER" id="PTHR21576">
    <property type="entry name" value="UNCHARACTERIZED NODULIN-LIKE PROTEIN"/>
    <property type="match status" value="1"/>
</dbReference>
<gene>
    <name evidence="8" type="ORF">C4D60_Mb06t08880</name>
</gene>
<comment type="subcellular location">
    <subcellularLocation>
        <location evidence="1">Membrane</location>
        <topology evidence="1">Multi-pass membrane protein</topology>
    </subcellularLocation>
</comment>
<dbReference type="Gene3D" id="3.30.420.610">
    <property type="entry name" value="LOTUS domain-like"/>
    <property type="match status" value="2"/>
</dbReference>
<feature type="transmembrane region" description="Helical" evidence="6">
    <location>
        <begin position="1176"/>
        <end position="1199"/>
    </location>
</feature>
<dbReference type="EMBL" id="PYDT01000009">
    <property type="protein sequence ID" value="THU49372.1"/>
    <property type="molecule type" value="Genomic_DNA"/>
</dbReference>
<dbReference type="InterPro" id="IPR010658">
    <property type="entry name" value="Nodulin-like"/>
</dbReference>
<evidence type="ECO:0000313" key="8">
    <source>
        <dbReference type="EMBL" id="THU49372.1"/>
    </source>
</evidence>
<dbReference type="Pfam" id="PF23262">
    <property type="entry name" value="NFD4_C"/>
    <property type="match status" value="1"/>
</dbReference>
<feature type="transmembrane region" description="Helical" evidence="6">
    <location>
        <begin position="833"/>
        <end position="853"/>
    </location>
</feature>
<dbReference type="Gene3D" id="1.20.1250.20">
    <property type="entry name" value="MFS general substrate transporter like domains"/>
    <property type="match status" value="1"/>
</dbReference>
<evidence type="ECO:0000256" key="4">
    <source>
        <dbReference type="ARBA" id="ARBA00023136"/>
    </source>
</evidence>
<dbReference type="InterPro" id="IPR004345">
    <property type="entry name" value="TB2_DP1_HVA22"/>
</dbReference>
<reference evidence="8 9" key="1">
    <citation type="journal article" date="2019" name="Nat. Plants">
        <title>Genome sequencing of Musa balbisiana reveals subgenome evolution and function divergence in polyploid bananas.</title>
        <authorList>
            <person name="Yao X."/>
        </authorList>
    </citation>
    <scope>NUCLEOTIDE SEQUENCE [LARGE SCALE GENOMIC DNA]</scope>
    <source>
        <strain evidence="9">cv. DH-PKW</strain>
        <tissue evidence="8">Leaves</tissue>
    </source>
</reference>